<dbReference type="SMART" id="SM00614">
    <property type="entry name" value="ZnF_BED"/>
    <property type="match status" value="1"/>
</dbReference>
<dbReference type="AlphaFoldDB" id="A0AA41VTJ1"/>
<gene>
    <name evidence="7" type="ORF">MKW94_022483</name>
</gene>
<dbReference type="PANTHER" id="PTHR34396:SF27">
    <property type="entry name" value="OS08G0208700 PROTEIN"/>
    <property type="match status" value="1"/>
</dbReference>
<evidence type="ECO:0000259" key="6">
    <source>
        <dbReference type="PROSITE" id="PS50808"/>
    </source>
</evidence>
<evidence type="ECO:0000256" key="2">
    <source>
        <dbReference type="ARBA" id="ARBA00022771"/>
    </source>
</evidence>
<organism evidence="7 8">
    <name type="scientific">Papaver nudicaule</name>
    <name type="common">Iceland poppy</name>
    <dbReference type="NCBI Taxonomy" id="74823"/>
    <lineage>
        <taxon>Eukaryota</taxon>
        <taxon>Viridiplantae</taxon>
        <taxon>Streptophyta</taxon>
        <taxon>Embryophyta</taxon>
        <taxon>Tracheophyta</taxon>
        <taxon>Spermatophyta</taxon>
        <taxon>Magnoliopsida</taxon>
        <taxon>Ranunculales</taxon>
        <taxon>Papaveraceae</taxon>
        <taxon>Papaveroideae</taxon>
        <taxon>Papaver</taxon>
    </lineage>
</organism>
<keyword evidence="1" id="KW-0479">Metal-binding</keyword>
<evidence type="ECO:0000313" key="7">
    <source>
        <dbReference type="EMBL" id="MCL7047147.1"/>
    </source>
</evidence>
<evidence type="ECO:0000256" key="5">
    <source>
        <dbReference type="SAM" id="MobiDB-lite"/>
    </source>
</evidence>
<keyword evidence="3" id="KW-0862">Zinc</keyword>
<dbReference type="PROSITE" id="PS50808">
    <property type="entry name" value="ZF_BED"/>
    <property type="match status" value="1"/>
</dbReference>
<accession>A0AA41VTJ1</accession>
<proteinExistence type="predicted"/>
<dbReference type="GO" id="GO:0008270">
    <property type="term" value="F:zinc ion binding"/>
    <property type="evidence" value="ECO:0007669"/>
    <property type="project" value="UniProtKB-KW"/>
</dbReference>
<dbReference type="InterPro" id="IPR036236">
    <property type="entry name" value="Znf_C2H2_sf"/>
</dbReference>
<dbReference type="SUPFAM" id="SSF140996">
    <property type="entry name" value="Hermes dimerisation domain"/>
    <property type="match status" value="1"/>
</dbReference>
<dbReference type="Gene3D" id="1.10.10.1070">
    <property type="entry name" value="Zinc finger, BED domain-containing"/>
    <property type="match status" value="1"/>
</dbReference>
<feature type="domain" description="BED-type" evidence="6">
    <location>
        <begin position="39"/>
        <end position="97"/>
    </location>
</feature>
<comment type="caution">
    <text evidence="7">The sequence shown here is derived from an EMBL/GenBank/DDBJ whole genome shotgun (WGS) entry which is preliminary data.</text>
</comment>
<dbReference type="EMBL" id="JAJJMA010289869">
    <property type="protein sequence ID" value="MCL7047147.1"/>
    <property type="molecule type" value="Genomic_DNA"/>
</dbReference>
<dbReference type="GO" id="GO:0006357">
    <property type="term" value="P:regulation of transcription by RNA polymerase II"/>
    <property type="evidence" value="ECO:0007669"/>
    <property type="project" value="TreeGrafter"/>
</dbReference>
<evidence type="ECO:0000256" key="4">
    <source>
        <dbReference type="PROSITE-ProRule" id="PRU00027"/>
    </source>
</evidence>
<name>A0AA41VTJ1_PAPNU</name>
<dbReference type="GO" id="GO:1990837">
    <property type="term" value="F:sequence-specific double-stranded DNA binding"/>
    <property type="evidence" value="ECO:0007669"/>
    <property type="project" value="TreeGrafter"/>
</dbReference>
<protein>
    <recommendedName>
        <fullName evidence="6">BED-type domain-containing protein</fullName>
    </recommendedName>
</protein>
<dbReference type="SUPFAM" id="SSF57667">
    <property type="entry name" value="beta-beta-alpha zinc fingers"/>
    <property type="match status" value="1"/>
</dbReference>
<evidence type="ECO:0000256" key="3">
    <source>
        <dbReference type="ARBA" id="ARBA00022833"/>
    </source>
</evidence>
<sequence>MVDNEEMTMGPPRPRPRPRTRSSLSPVQRGVTTVTTVSKKTSWVWDHFDDITDEEGKRWSKCKHCEGGRYRCGGKDYGTGNMNYHLRRCSEYLITKSGPGSELDNMGKEMEQVGGDFSQDGCRRALVKFIVKDEQSFRMVEGEGFRAFCKYLEPLFILPSRMTVYRDIC</sequence>
<dbReference type="InterPro" id="IPR053031">
    <property type="entry name" value="Cuticle_assoc_protein"/>
</dbReference>
<feature type="non-terminal residue" evidence="7">
    <location>
        <position position="1"/>
    </location>
</feature>
<dbReference type="Proteomes" id="UP001177140">
    <property type="component" value="Unassembled WGS sequence"/>
</dbReference>
<dbReference type="GO" id="GO:0005634">
    <property type="term" value="C:nucleus"/>
    <property type="evidence" value="ECO:0007669"/>
    <property type="project" value="TreeGrafter"/>
</dbReference>
<evidence type="ECO:0000256" key="1">
    <source>
        <dbReference type="ARBA" id="ARBA00022723"/>
    </source>
</evidence>
<keyword evidence="2 4" id="KW-0863">Zinc-finger</keyword>
<feature type="region of interest" description="Disordered" evidence="5">
    <location>
        <begin position="1"/>
        <end position="29"/>
    </location>
</feature>
<dbReference type="InterPro" id="IPR003656">
    <property type="entry name" value="Znf_BED"/>
</dbReference>
<dbReference type="PANTHER" id="PTHR34396">
    <property type="entry name" value="OS03G0264950 PROTEIN-RELATED"/>
    <property type="match status" value="1"/>
</dbReference>
<keyword evidence="8" id="KW-1185">Reference proteome</keyword>
<evidence type="ECO:0000313" key="8">
    <source>
        <dbReference type="Proteomes" id="UP001177140"/>
    </source>
</evidence>
<reference evidence="7" key="1">
    <citation type="submission" date="2022-03" db="EMBL/GenBank/DDBJ databases">
        <title>A functionally conserved STORR gene fusion in Papaver species that diverged 16.8 million years ago.</title>
        <authorList>
            <person name="Catania T."/>
        </authorList>
    </citation>
    <scope>NUCLEOTIDE SEQUENCE</scope>
    <source>
        <strain evidence="7">S-191538</strain>
    </source>
</reference>